<dbReference type="Proteomes" id="UP000294813">
    <property type="component" value="Unassembled WGS sequence"/>
</dbReference>
<feature type="transmembrane region" description="Helical" evidence="2">
    <location>
        <begin position="308"/>
        <end position="326"/>
    </location>
</feature>
<dbReference type="InterPro" id="IPR052016">
    <property type="entry name" value="Bact_Sigma-Reg"/>
</dbReference>
<feature type="transmembrane region" description="Helical" evidence="2">
    <location>
        <begin position="333"/>
        <end position="352"/>
    </location>
</feature>
<sequence>MVKDTIVLSWWRKRGTHVWDEPKVYPFRRVASEGAAEGDWVRPEKMPEAKGVTWPWPTGKLLSKIKRTKEKAAGLRLAPITMRASMNIPAIVVTFLVGRAVMLDGFFVGGPAIVMATAWKRPQMLMPTLLLVLLAWASRLIIPDMASVTIQDPLGPTMLSRVLAIGLLAWVGRYGHRADWKAWQVGAVTAAVIALVEGSAALGTAEQLYRFIFIGFESLLAGWFAVAFAWGEQAWRREPGRWQGNETLGIAAICLLVLLGIPNISMGEITLLGIALRTVILLAAWTGGIYGGVISGVLAGFVPVLASLQPPITVALMALSGLLGGLLRGWAKIGVLIGFILGHVILSAYMFNEIAVKQALMETVIAGTMFFFWPVAMLRKVRAGVSSDVRSETASAAAQIKQAILPRLNEMSSLFGQLAQTFEEVTEAGEGPGKEQVEALLLRALQERVCAPCSSCGLCWDRDQARTEAYLRTILDQVHEEGAGAIKKLTPELTRRCTRLGEMAATIQCLLETFAVDRYWRMRMQESRGLVSAQFRGLSAWMGSLVKEGERWFAPGKIEDQLQNALAEHGVTIQSMRKADPWRVVVTGTGCGGAQHCASQIAPVAADVLGSPLMVGKRSCQLGKPCSFTLVAQKPWKLEVGMAQAGRHGNMVCGDTVRQWQISSHQQVVALSDGAGVGVRAARESAATLSLLEHFSRSGIPVDEAVRAVNAMIAMATDDESFATVDMAVIDQATLETEVFKLGATQSYLRRGRRVQALRISSLPLGIMKSIEVESIVVSLMQGDRLVLISDGILDGKKADDDWVASFLARVPAEEPQALADLILAESRATSRSQGGDDATVVVIAVMETPLLEDDDQDD</sequence>
<dbReference type="Gene3D" id="3.60.40.10">
    <property type="entry name" value="PPM-type phosphatase domain"/>
    <property type="match status" value="1"/>
</dbReference>
<dbReference type="PANTHER" id="PTHR43156:SF2">
    <property type="entry name" value="STAGE II SPORULATION PROTEIN E"/>
    <property type="match status" value="1"/>
</dbReference>
<evidence type="ECO:0000256" key="1">
    <source>
        <dbReference type="ARBA" id="ARBA00022801"/>
    </source>
</evidence>
<dbReference type="PANTHER" id="PTHR43156">
    <property type="entry name" value="STAGE II SPORULATION PROTEIN E-RELATED"/>
    <property type="match status" value="1"/>
</dbReference>
<dbReference type="SMART" id="SM00331">
    <property type="entry name" value="PP2C_SIG"/>
    <property type="match status" value="1"/>
</dbReference>
<dbReference type="OrthoDB" id="9763774at2"/>
<dbReference type="InterPro" id="IPR045768">
    <property type="entry name" value="SpoIIE_N"/>
</dbReference>
<feature type="transmembrane region" description="Helical" evidence="2">
    <location>
        <begin position="90"/>
        <end position="118"/>
    </location>
</feature>
<evidence type="ECO:0000256" key="2">
    <source>
        <dbReference type="SAM" id="Phobius"/>
    </source>
</evidence>
<proteinExistence type="predicted"/>
<keyword evidence="2" id="KW-1133">Transmembrane helix</keyword>
<feature type="transmembrane region" description="Helical" evidence="2">
    <location>
        <begin position="124"/>
        <end position="142"/>
    </location>
</feature>
<dbReference type="SUPFAM" id="SSF81606">
    <property type="entry name" value="PP2C-like"/>
    <property type="match status" value="1"/>
</dbReference>
<dbReference type="InterPro" id="IPR001932">
    <property type="entry name" value="PPM-type_phosphatase-like_dom"/>
</dbReference>
<evidence type="ECO:0000259" key="4">
    <source>
        <dbReference type="SMART" id="SM00332"/>
    </source>
</evidence>
<evidence type="ECO:0000313" key="5">
    <source>
        <dbReference type="EMBL" id="TCP68415.1"/>
    </source>
</evidence>
<keyword evidence="2" id="KW-0812">Transmembrane</keyword>
<feature type="domain" description="PPM-type phosphatase" evidence="4">
    <location>
        <begin position="642"/>
        <end position="844"/>
    </location>
</feature>
<dbReference type="GO" id="GO:0016791">
    <property type="term" value="F:phosphatase activity"/>
    <property type="evidence" value="ECO:0007669"/>
    <property type="project" value="TreeGrafter"/>
</dbReference>
<evidence type="ECO:0000259" key="3">
    <source>
        <dbReference type="SMART" id="SM00331"/>
    </source>
</evidence>
<keyword evidence="1" id="KW-0378">Hydrolase</keyword>
<feature type="transmembrane region" description="Helical" evidence="2">
    <location>
        <begin position="211"/>
        <end position="230"/>
    </location>
</feature>
<name>A0A4R2SB35_9FIRM</name>
<dbReference type="SMART" id="SM00332">
    <property type="entry name" value="PP2Cc"/>
    <property type="match status" value="1"/>
</dbReference>
<dbReference type="Pfam" id="PF07228">
    <property type="entry name" value="SpoIIE"/>
    <property type="match status" value="1"/>
</dbReference>
<evidence type="ECO:0000313" key="6">
    <source>
        <dbReference type="Proteomes" id="UP000294813"/>
    </source>
</evidence>
<comment type="caution">
    <text evidence="5">The sequence shown here is derived from an EMBL/GenBank/DDBJ whole genome shotgun (WGS) entry which is preliminary data.</text>
</comment>
<keyword evidence="6" id="KW-1185">Reference proteome</keyword>
<gene>
    <name evidence="5" type="ORF">EDD73_10344</name>
</gene>
<protein>
    <submittedName>
        <fullName evidence="5">Stage II sporulation protein E</fullName>
    </submittedName>
</protein>
<feature type="domain" description="PPM-type phosphatase" evidence="3">
    <location>
        <begin position="637"/>
        <end position="846"/>
    </location>
</feature>
<reference evidence="5 6" key="1">
    <citation type="submission" date="2019-03" db="EMBL/GenBank/DDBJ databases">
        <title>Genomic Encyclopedia of Type Strains, Phase IV (KMG-IV): sequencing the most valuable type-strain genomes for metagenomic binning, comparative biology and taxonomic classification.</title>
        <authorList>
            <person name="Goeker M."/>
        </authorList>
    </citation>
    <scope>NUCLEOTIDE SEQUENCE [LARGE SCALE GENOMIC DNA]</scope>
    <source>
        <strain evidence="5 6">DSM 11170</strain>
    </source>
</reference>
<feature type="transmembrane region" description="Helical" evidence="2">
    <location>
        <begin position="183"/>
        <end position="204"/>
    </location>
</feature>
<feature type="transmembrane region" description="Helical" evidence="2">
    <location>
        <begin position="250"/>
        <end position="272"/>
    </location>
</feature>
<feature type="transmembrane region" description="Helical" evidence="2">
    <location>
        <begin position="279"/>
        <end position="302"/>
    </location>
</feature>
<dbReference type="AlphaFoldDB" id="A0A4R2SB35"/>
<accession>A0A4R2SB35</accession>
<organism evidence="5 6">
    <name type="scientific">Heliophilum fasciatum</name>
    <dbReference type="NCBI Taxonomy" id="35700"/>
    <lineage>
        <taxon>Bacteria</taxon>
        <taxon>Bacillati</taxon>
        <taxon>Bacillota</taxon>
        <taxon>Clostridia</taxon>
        <taxon>Eubacteriales</taxon>
        <taxon>Heliobacteriaceae</taxon>
        <taxon>Heliophilum</taxon>
    </lineage>
</organism>
<dbReference type="RefSeq" id="WP_131918012.1">
    <property type="nucleotide sequence ID" value="NZ_JAOQNU010000003.1"/>
</dbReference>
<dbReference type="Pfam" id="PF19732">
    <property type="entry name" value="SpoIIE_N"/>
    <property type="match status" value="1"/>
</dbReference>
<dbReference type="InterPro" id="IPR036457">
    <property type="entry name" value="PPM-type-like_dom_sf"/>
</dbReference>
<dbReference type="EMBL" id="SLXT01000003">
    <property type="protein sequence ID" value="TCP68415.1"/>
    <property type="molecule type" value="Genomic_DNA"/>
</dbReference>
<feature type="transmembrane region" description="Helical" evidence="2">
    <location>
        <begin position="154"/>
        <end position="171"/>
    </location>
</feature>
<keyword evidence="2" id="KW-0472">Membrane</keyword>